<dbReference type="EMBL" id="FMAH01000006">
    <property type="protein sequence ID" value="SCB19483.1"/>
    <property type="molecule type" value="Genomic_DNA"/>
</dbReference>
<dbReference type="RefSeq" id="WP_092845769.1">
    <property type="nucleotide sequence ID" value="NZ_FMAH01000006.1"/>
</dbReference>
<dbReference type="AlphaFoldDB" id="A0A1C3UVE0"/>
<evidence type="ECO:0000313" key="1">
    <source>
        <dbReference type="EMBL" id="SCB19483.1"/>
    </source>
</evidence>
<organism evidence="1 2">
    <name type="scientific">Rhizobium miluonense</name>
    <dbReference type="NCBI Taxonomy" id="411945"/>
    <lineage>
        <taxon>Bacteria</taxon>
        <taxon>Pseudomonadati</taxon>
        <taxon>Pseudomonadota</taxon>
        <taxon>Alphaproteobacteria</taxon>
        <taxon>Hyphomicrobiales</taxon>
        <taxon>Rhizobiaceae</taxon>
        <taxon>Rhizobium/Agrobacterium group</taxon>
        <taxon>Rhizobium</taxon>
    </lineage>
</organism>
<evidence type="ECO:0000313" key="2">
    <source>
        <dbReference type="Proteomes" id="UP000199435"/>
    </source>
</evidence>
<proteinExistence type="predicted"/>
<name>A0A1C3UVE0_9HYPH</name>
<dbReference type="Proteomes" id="UP000199435">
    <property type="component" value="Unassembled WGS sequence"/>
</dbReference>
<accession>A0A1C3UVE0</accession>
<sequence length="68" mass="7563">MFATGNSIFSPEDITVLRHALDEWCLERRIDIKSAEAQFAATAALGLFQSGYNTPEKLLAALREHRGI</sequence>
<protein>
    <submittedName>
        <fullName evidence="1">Uncharacterized protein</fullName>
    </submittedName>
</protein>
<dbReference type="OrthoDB" id="8278137at2"/>
<keyword evidence="2" id="KW-1185">Reference proteome</keyword>
<gene>
    <name evidence="1" type="ORF">GA0061102_100659</name>
</gene>
<reference evidence="2" key="1">
    <citation type="submission" date="2016-08" db="EMBL/GenBank/DDBJ databases">
        <authorList>
            <person name="Varghese N."/>
            <person name="Submissions Spin"/>
        </authorList>
    </citation>
    <scope>NUCLEOTIDE SEQUENCE [LARGE SCALE GENOMIC DNA]</scope>
    <source>
        <strain evidence="2">HAMBI 2971</strain>
    </source>
</reference>